<sequence>MNEQQISRMRTALDAFYIREHEQANDTCFTQPFADGSIREYSWAQVADNARRVAAYLVSLDLEPGSRIALMSSNCAYWIMADLAIWLAGHISVPIYPVLTGNSVKQILDHSGAEAMFAGMLDDWDNIRSGVPEHIRIITFPMESSVPRDAGIGWDDILNAYDPISESPRPSLNDLATIIYTSGTTGMPKGVMHTFRNLAIVGTSSGEMYSISSKDRKLSYLPLAHVAERAAVEINQLYYGYQVFFSCSLDSFGDDLRRARPTMFFAVPRIWQKFQQQVLTRIPNQRLQLLLKLPLVSKRIRKKVLSGMGLDNLRVAVSGAAPLSTALIDWYATLGIEILEGYGMSENFAYSHATRAGQSRVGYVGSPLPGVDCKLSEQGEVLIKTPAATIGYYREPELSALLFDEDGYIRTGDKGEIDEMGRLRITGRLKEIFKTSKGKYVAPAPIEDRLLRNQAIEQVCVTGANFPQPIALITLGEQSQVSSRTPEDKNRITQGLEKTLRSVNATLDKHEKIARMVIVADQWTIDNGLMTPTLKVKRTILEEAYAARFPQWLRQPEPVLWATPVL</sequence>
<dbReference type="PANTHER" id="PTHR43272">
    <property type="entry name" value="LONG-CHAIN-FATTY-ACID--COA LIGASE"/>
    <property type="match status" value="1"/>
</dbReference>
<evidence type="ECO:0000313" key="5">
    <source>
        <dbReference type="EMBL" id="MBN7797602.1"/>
    </source>
</evidence>
<dbReference type="Gene3D" id="3.30.300.30">
    <property type="match status" value="1"/>
</dbReference>
<evidence type="ECO:0000256" key="1">
    <source>
        <dbReference type="ARBA" id="ARBA00022741"/>
    </source>
</evidence>
<protein>
    <submittedName>
        <fullName evidence="5">AMP-binding protein</fullName>
    </submittedName>
</protein>
<evidence type="ECO:0000256" key="2">
    <source>
        <dbReference type="ARBA" id="ARBA00022840"/>
    </source>
</evidence>
<dbReference type="Pfam" id="PF23562">
    <property type="entry name" value="AMP-binding_C_3"/>
    <property type="match status" value="1"/>
</dbReference>
<dbReference type="InterPro" id="IPR045851">
    <property type="entry name" value="AMP-bd_C_sf"/>
</dbReference>
<keyword evidence="2" id="KW-0067">ATP-binding</keyword>
<organism evidence="5 6">
    <name type="scientific">Parahaliea mediterranea</name>
    <dbReference type="NCBI Taxonomy" id="651086"/>
    <lineage>
        <taxon>Bacteria</taxon>
        <taxon>Pseudomonadati</taxon>
        <taxon>Pseudomonadota</taxon>
        <taxon>Gammaproteobacteria</taxon>
        <taxon>Cellvibrionales</taxon>
        <taxon>Halieaceae</taxon>
        <taxon>Parahaliea</taxon>
    </lineage>
</organism>
<feature type="domain" description="AMP-dependent synthetase/ligase" evidence="4">
    <location>
        <begin position="24"/>
        <end position="393"/>
    </location>
</feature>
<evidence type="ECO:0000256" key="3">
    <source>
        <dbReference type="ARBA" id="ARBA00024484"/>
    </source>
</evidence>
<proteinExistence type="predicted"/>
<dbReference type="InterPro" id="IPR020845">
    <property type="entry name" value="AMP-binding_CS"/>
</dbReference>
<comment type="catalytic activity">
    <reaction evidence="3">
        <text>a long-chain fatty acid + ATP + CoA = a long-chain fatty acyl-CoA + AMP + diphosphate</text>
        <dbReference type="Rhea" id="RHEA:15421"/>
        <dbReference type="ChEBI" id="CHEBI:30616"/>
        <dbReference type="ChEBI" id="CHEBI:33019"/>
        <dbReference type="ChEBI" id="CHEBI:57287"/>
        <dbReference type="ChEBI" id="CHEBI:57560"/>
        <dbReference type="ChEBI" id="CHEBI:83139"/>
        <dbReference type="ChEBI" id="CHEBI:456215"/>
        <dbReference type="EC" id="6.2.1.3"/>
    </reaction>
    <physiologicalReaction direction="left-to-right" evidence="3">
        <dbReference type="Rhea" id="RHEA:15422"/>
    </physiologicalReaction>
</comment>
<comment type="caution">
    <text evidence="5">The sequence shown here is derived from an EMBL/GenBank/DDBJ whole genome shotgun (WGS) entry which is preliminary data.</text>
</comment>
<name>A0A939DHH2_9GAMM</name>
<dbReference type="AlphaFoldDB" id="A0A939DHH2"/>
<dbReference type="GO" id="GO:0005524">
    <property type="term" value="F:ATP binding"/>
    <property type="evidence" value="ECO:0007669"/>
    <property type="project" value="UniProtKB-KW"/>
</dbReference>
<dbReference type="PROSITE" id="PS00455">
    <property type="entry name" value="AMP_BINDING"/>
    <property type="match status" value="1"/>
</dbReference>
<accession>A0A939DHH2</accession>
<keyword evidence="6" id="KW-1185">Reference proteome</keyword>
<dbReference type="EMBL" id="JAFKCZ010000009">
    <property type="protein sequence ID" value="MBN7797602.1"/>
    <property type="molecule type" value="Genomic_DNA"/>
</dbReference>
<dbReference type="PANTHER" id="PTHR43272:SF33">
    <property type="entry name" value="AMP-BINDING DOMAIN-CONTAINING PROTEIN-RELATED"/>
    <property type="match status" value="1"/>
</dbReference>
<dbReference type="RefSeq" id="WP_206561053.1">
    <property type="nucleotide sequence ID" value="NZ_JAFKCZ010000009.1"/>
</dbReference>
<gene>
    <name evidence="5" type="ORF">JYP50_13410</name>
</gene>
<dbReference type="InterPro" id="IPR042099">
    <property type="entry name" value="ANL_N_sf"/>
</dbReference>
<dbReference type="Proteomes" id="UP000664303">
    <property type="component" value="Unassembled WGS sequence"/>
</dbReference>
<dbReference type="InterPro" id="IPR000873">
    <property type="entry name" value="AMP-dep_synth/lig_dom"/>
</dbReference>
<dbReference type="Gene3D" id="3.40.50.12780">
    <property type="entry name" value="N-terminal domain of ligase-like"/>
    <property type="match status" value="1"/>
</dbReference>
<dbReference type="SUPFAM" id="SSF56801">
    <property type="entry name" value="Acetyl-CoA synthetase-like"/>
    <property type="match status" value="1"/>
</dbReference>
<evidence type="ECO:0000259" key="4">
    <source>
        <dbReference type="Pfam" id="PF00501"/>
    </source>
</evidence>
<dbReference type="GO" id="GO:0004467">
    <property type="term" value="F:long-chain fatty acid-CoA ligase activity"/>
    <property type="evidence" value="ECO:0007669"/>
    <property type="project" value="UniProtKB-EC"/>
</dbReference>
<evidence type="ECO:0000313" key="6">
    <source>
        <dbReference type="Proteomes" id="UP000664303"/>
    </source>
</evidence>
<dbReference type="GO" id="GO:0016020">
    <property type="term" value="C:membrane"/>
    <property type="evidence" value="ECO:0007669"/>
    <property type="project" value="TreeGrafter"/>
</dbReference>
<keyword evidence="1" id="KW-0547">Nucleotide-binding</keyword>
<dbReference type="Pfam" id="PF00501">
    <property type="entry name" value="AMP-binding"/>
    <property type="match status" value="1"/>
</dbReference>
<reference evidence="5" key="1">
    <citation type="submission" date="2021-02" db="EMBL/GenBank/DDBJ databases">
        <title>PHA producing bacteria isolated from coastal sediment in Guangdong, Shenzhen.</title>
        <authorList>
            <person name="Zheng W."/>
            <person name="Yu S."/>
            <person name="Huang Y."/>
        </authorList>
    </citation>
    <scope>NUCLEOTIDE SEQUENCE</scope>
    <source>
        <strain evidence="5">TN14-10</strain>
    </source>
</reference>